<organism evidence="1">
    <name type="scientific">Octopus bimaculoides</name>
    <name type="common">California two-spotted octopus</name>
    <dbReference type="NCBI Taxonomy" id="37653"/>
    <lineage>
        <taxon>Eukaryota</taxon>
        <taxon>Metazoa</taxon>
        <taxon>Spiralia</taxon>
        <taxon>Lophotrochozoa</taxon>
        <taxon>Mollusca</taxon>
        <taxon>Cephalopoda</taxon>
        <taxon>Coleoidea</taxon>
        <taxon>Octopodiformes</taxon>
        <taxon>Octopoda</taxon>
        <taxon>Incirrata</taxon>
        <taxon>Octopodidae</taxon>
        <taxon>Octopus</taxon>
    </lineage>
</organism>
<name>A0A0L8FQB7_OCTBM</name>
<gene>
    <name evidence="1" type="ORF">OCBIM_22011136mg</name>
</gene>
<evidence type="ECO:0000313" key="1">
    <source>
        <dbReference type="EMBL" id="KOF66843.1"/>
    </source>
</evidence>
<dbReference type="AlphaFoldDB" id="A0A0L8FQB7"/>
<accession>A0A0L8FQB7</accession>
<sequence length="203" mass="23589">MSYYRSSEWIKTYAISMGANSLIYNSILNIGRPSTWNVDKCIGSYCPNFFRHPLLDMWNKLPIDEVKLVLYKNQAVVVTMVFDGRNTNLENWFSVENLRSSPWNDLSSLSYGQSTPWNDKTSGRIFSMKGFIDLRRFYTSSSHGGCNVDKGWLTVNEVFDECEWEKSDHFPRILYSEIKEATVWHDGYGVADSMAIFIRLRQN</sequence>
<reference evidence="1" key="1">
    <citation type="submission" date="2015-07" db="EMBL/GenBank/DDBJ databases">
        <title>MeaNS - Measles Nucleotide Surveillance Program.</title>
        <authorList>
            <person name="Tran T."/>
            <person name="Druce J."/>
        </authorList>
    </citation>
    <scope>NUCLEOTIDE SEQUENCE</scope>
    <source>
        <strain evidence="1">UCB-OBI-ISO-001</strain>
        <tissue evidence="1">Gonad</tissue>
    </source>
</reference>
<protein>
    <submittedName>
        <fullName evidence="1">Uncharacterized protein</fullName>
    </submittedName>
</protein>
<dbReference type="OrthoDB" id="6077660at2759"/>
<dbReference type="EMBL" id="KQ427653">
    <property type="protein sequence ID" value="KOF66843.1"/>
    <property type="molecule type" value="Genomic_DNA"/>
</dbReference>
<proteinExistence type="predicted"/>
<dbReference type="OMA" id="YRSSEWI"/>
<dbReference type="KEGG" id="obi:106881875"/>